<evidence type="ECO:0000313" key="2">
    <source>
        <dbReference type="EMBL" id="SFB19143.1"/>
    </source>
</evidence>
<dbReference type="Proteomes" id="UP000243799">
    <property type="component" value="Unassembled WGS sequence"/>
</dbReference>
<dbReference type="SUPFAM" id="SSF53474">
    <property type="entry name" value="alpha/beta-Hydrolases"/>
    <property type="match status" value="1"/>
</dbReference>
<dbReference type="RefSeq" id="WP_425425515.1">
    <property type="nucleotide sequence ID" value="NZ_FOKG01000006.1"/>
</dbReference>
<feature type="region of interest" description="Disordered" evidence="1">
    <location>
        <begin position="264"/>
        <end position="285"/>
    </location>
</feature>
<dbReference type="STRING" id="490629.SAMN05216266_10617"/>
<dbReference type="Gene3D" id="3.40.50.1820">
    <property type="entry name" value="alpha/beta hydrolase"/>
    <property type="match status" value="1"/>
</dbReference>
<protein>
    <submittedName>
        <fullName evidence="2">Alpha/beta hydrolase family protein</fullName>
    </submittedName>
</protein>
<gene>
    <name evidence="2" type="ORF">SAMN05216266_10617</name>
</gene>
<evidence type="ECO:0000256" key="1">
    <source>
        <dbReference type="SAM" id="MobiDB-lite"/>
    </source>
</evidence>
<sequence>MWRPQQAVVRMAAQLSETAREHVVLTMLVMIPQLLRHPAWRRTDPNQGAGQGVLLVPGFGCGDHTLELTSRWLRARGYRPSGARIGLNLGCTSELVDRIERRLEEHAERTGRRVILFGQSRGGWLARLAARRRPDLARGLVMLASPVLDPLGAHPRAVRVAEKLARLSTLGVPGLLTDDCLSGKCFRTSSQALSAPLPAQVPAVSVYSRSDAIVPWHLCLDPCAERVEVSSGHTGMGLDPDLYTQLEPRLAEWAAEDAATLPEARSLGRSRTTRGPVRPVGSCAG</sequence>
<dbReference type="GO" id="GO:0016787">
    <property type="term" value="F:hydrolase activity"/>
    <property type="evidence" value="ECO:0007669"/>
    <property type="project" value="UniProtKB-KW"/>
</dbReference>
<dbReference type="EMBL" id="FOKG01000006">
    <property type="protein sequence ID" value="SFB19143.1"/>
    <property type="molecule type" value="Genomic_DNA"/>
</dbReference>
<evidence type="ECO:0000313" key="3">
    <source>
        <dbReference type="Proteomes" id="UP000243799"/>
    </source>
</evidence>
<dbReference type="AlphaFoldDB" id="A0A1I0Z4G4"/>
<name>A0A1I0Z4G4_9PSEU</name>
<proteinExistence type="predicted"/>
<keyword evidence="3" id="KW-1185">Reference proteome</keyword>
<accession>A0A1I0Z4G4</accession>
<reference evidence="3" key="1">
    <citation type="submission" date="2016-10" db="EMBL/GenBank/DDBJ databases">
        <authorList>
            <person name="Varghese N."/>
            <person name="Submissions S."/>
        </authorList>
    </citation>
    <scope>NUCLEOTIDE SEQUENCE [LARGE SCALE GENOMIC DNA]</scope>
    <source>
        <strain evidence="3">CGMCC 4.3568</strain>
    </source>
</reference>
<dbReference type="InterPro" id="IPR029058">
    <property type="entry name" value="AB_hydrolase_fold"/>
</dbReference>
<keyword evidence="2" id="KW-0378">Hydrolase</keyword>
<organism evidence="2 3">
    <name type="scientific">Amycolatopsis marina</name>
    <dbReference type="NCBI Taxonomy" id="490629"/>
    <lineage>
        <taxon>Bacteria</taxon>
        <taxon>Bacillati</taxon>
        <taxon>Actinomycetota</taxon>
        <taxon>Actinomycetes</taxon>
        <taxon>Pseudonocardiales</taxon>
        <taxon>Pseudonocardiaceae</taxon>
        <taxon>Amycolatopsis</taxon>
    </lineage>
</organism>